<dbReference type="PANTHER" id="PTHR30478">
    <property type="entry name" value="DNA POLYMERASE III SUBUNIT BETA"/>
    <property type="match status" value="1"/>
</dbReference>
<dbReference type="NCBIfam" id="TIGR00663">
    <property type="entry name" value="dnan"/>
    <property type="match status" value="1"/>
</dbReference>
<dbReference type="OrthoDB" id="8421503at2"/>
<dbReference type="GO" id="GO:0005737">
    <property type="term" value="C:cytoplasm"/>
    <property type="evidence" value="ECO:0007669"/>
    <property type="project" value="UniProtKB-SubCell"/>
</dbReference>
<dbReference type="Pfam" id="PF02768">
    <property type="entry name" value="DNA_pol3_beta_3"/>
    <property type="match status" value="1"/>
</dbReference>
<accession>A0A1M6JFW9</accession>
<evidence type="ECO:0000256" key="12">
    <source>
        <dbReference type="ARBA" id="ARBA00033276"/>
    </source>
</evidence>
<feature type="domain" description="DNA polymerase III beta sliding clamp N-terminal" evidence="13">
    <location>
        <begin position="5"/>
        <end position="117"/>
    </location>
</feature>
<dbReference type="PANTHER" id="PTHR30478:SF0">
    <property type="entry name" value="BETA SLIDING CLAMP"/>
    <property type="match status" value="1"/>
</dbReference>
<keyword evidence="9" id="KW-0238">DNA-binding</keyword>
<dbReference type="GO" id="GO:0008408">
    <property type="term" value="F:3'-5' exonuclease activity"/>
    <property type="evidence" value="ECO:0007669"/>
    <property type="project" value="InterPro"/>
</dbReference>
<evidence type="ECO:0000256" key="6">
    <source>
        <dbReference type="ARBA" id="ARBA00022695"/>
    </source>
</evidence>
<evidence type="ECO:0000256" key="1">
    <source>
        <dbReference type="ARBA" id="ARBA00004496"/>
    </source>
</evidence>
<dbReference type="Gene3D" id="3.10.150.10">
    <property type="entry name" value="DNA Polymerase III, subunit A, domain 2"/>
    <property type="match status" value="1"/>
</dbReference>
<evidence type="ECO:0000256" key="5">
    <source>
        <dbReference type="ARBA" id="ARBA00022679"/>
    </source>
</evidence>
<evidence type="ECO:0000259" key="13">
    <source>
        <dbReference type="Pfam" id="PF00712"/>
    </source>
</evidence>
<evidence type="ECO:0000313" key="17">
    <source>
        <dbReference type="Proteomes" id="UP000184529"/>
    </source>
</evidence>
<evidence type="ECO:0000256" key="4">
    <source>
        <dbReference type="ARBA" id="ARBA00022490"/>
    </source>
</evidence>
<organism evidence="16 17">
    <name type="scientific">Desulfofundulus thermosubterraneus DSM 16057</name>
    <dbReference type="NCBI Taxonomy" id="1121432"/>
    <lineage>
        <taxon>Bacteria</taxon>
        <taxon>Bacillati</taxon>
        <taxon>Bacillota</taxon>
        <taxon>Clostridia</taxon>
        <taxon>Eubacteriales</taxon>
        <taxon>Peptococcaceae</taxon>
        <taxon>Desulfofundulus</taxon>
    </lineage>
</organism>
<dbReference type="Pfam" id="PF00712">
    <property type="entry name" value="DNA_pol3_beta"/>
    <property type="match status" value="1"/>
</dbReference>
<evidence type="ECO:0000313" key="16">
    <source>
        <dbReference type="EMBL" id="SHJ45591.1"/>
    </source>
</evidence>
<dbReference type="Proteomes" id="UP000184529">
    <property type="component" value="Unassembled WGS sequence"/>
</dbReference>
<keyword evidence="6" id="KW-0548">Nucleotidyltransferase</keyword>
<evidence type="ECO:0000256" key="8">
    <source>
        <dbReference type="ARBA" id="ARBA00022932"/>
    </source>
</evidence>
<evidence type="ECO:0000256" key="7">
    <source>
        <dbReference type="ARBA" id="ARBA00022705"/>
    </source>
</evidence>
<dbReference type="InterPro" id="IPR022635">
    <property type="entry name" value="DNA_polIII_beta_C"/>
</dbReference>
<dbReference type="STRING" id="1121432.SAMN02745219_02605"/>
<comment type="subcellular location">
    <subcellularLocation>
        <location evidence="1">Cytoplasm</location>
    </subcellularLocation>
</comment>
<gene>
    <name evidence="16" type="ORF">SAMN02745219_02605</name>
</gene>
<dbReference type="InterPro" id="IPR046938">
    <property type="entry name" value="DNA_clamp_sf"/>
</dbReference>
<dbReference type="SUPFAM" id="SSF55979">
    <property type="entry name" value="DNA clamp"/>
    <property type="match status" value="3"/>
</dbReference>
<evidence type="ECO:0000256" key="3">
    <source>
        <dbReference type="ARBA" id="ARBA00021035"/>
    </source>
</evidence>
<dbReference type="AlphaFoldDB" id="A0A1M6JFW9"/>
<dbReference type="EMBL" id="FQZM01000035">
    <property type="protein sequence ID" value="SHJ45591.1"/>
    <property type="molecule type" value="Genomic_DNA"/>
</dbReference>
<dbReference type="CDD" id="cd00140">
    <property type="entry name" value="beta_clamp"/>
    <property type="match status" value="1"/>
</dbReference>
<dbReference type="Gene3D" id="3.70.10.10">
    <property type="match status" value="1"/>
</dbReference>
<dbReference type="RefSeq" id="WP_072870223.1">
    <property type="nucleotide sequence ID" value="NZ_FQZM01000035.1"/>
</dbReference>
<proteinExistence type="inferred from homology"/>
<evidence type="ECO:0000259" key="14">
    <source>
        <dbReference type="Pfam" id="PF02767"/>
    </source>
</evidence>
<keyword evidence="17" id="KW-1185">Reference proteome</keyword>
<dbReference type="Pfam" id="PF02767">
    <property type="entry name" value="DNA_pol3_beta_2"/>
    <property type="match status" value="1"/>
</dbReference>
<keyword evidence="5" id="KW-0808">Transferase</keyword>
<dbReference type="GO" id="GO:0003677">
    <property type="term" value="F:DNA binding"/>
    <property type="evidence" value="ECO:0007669"/>
    <property type="project" value="UniProtKB-KW"/>
</dbReference>
<keyword evidence="7" id="KW-0235">DNA replication</keyword>
<dbReference type="GO" id="GO:0006271">
    <property type="term" value="P:DNA strand elongation involved in DNA replication"/>
    <property type="evidence" value="ECO:0007669"/>
    <property type="project" value="TreeGrafter"/>
</dbReference>
<reference evidence="17" key="1">
    <citation type="submission" date="2016-11" db="EMBL/GenBank/DDBJ databases">
        <authorList>
            <person name="Varghese N."/>
            <person name="Submissions S."/>
        </authorList>
    </citation>
    <scope>NUCLEOTIDE SEQUENCE [LARGE SCALE GENOMIC DNA]</scope>
    <source>
        <strain evidence="17">DSM 16057</strain>
    </source>
</reference>
<evidence type="ECO:0000256" key="11">
    <source>
        <dbReference type="ARBA" id="ARBA00033275"/>
    </source>
</evidence>
<protein>
    <recommendedName>
        <fullName evidence="3">Beta sliding clamp</fullName>
    </recommendedName>
    <alternativeName>
        <fullName evidence="12">Beta-clamp processivity factor</fullName>
    </alternativeName>
    <alternativeName>
        <fullName evidence="10">DNA polymerase III beta sliding clamp subunit</fullName>
    </alternativeName>
    <alternativeName>
        <fullName evidence="11">DNA polymerase III subunit beta</fullName>
    </alternativeName>
</protein>
<comment type="similarity">
    <text evidence="2">Belongs to the beta sliding clamp family.</text>
</comment>
<dbReference type="InterPro" id="IPR001001">
    <property type="entry name" value="DNA_polIII_beta"/>
</dbReference>
<feature type="domain" description="DNA polymerase III beta sliding clamp C-terminal" evidence="15">
    <location>
        <begin position="263"/>
        <end position="358"/>
    </location>
</feature>
<dbReference type="InterPro" id="IPR022637">
    <property type="entry name" value="DNA_polIII_beta_cen"/>
</dbReference>
<dbReference type="GO" id="GO:0003887">
    <property type="term" value="F:DNA-directed DNA polymerase activity"/>
    <property type="evidence" value="ECO:0007669"/>
    <property type="project" value="UniProtKB-KW"/>
</dbReference>
<evidence type="ECO:0000259" key="15">
    <source>
        <dbReference type="Pfam" id="PF02768"/>
    </source>
</evidence>
<keyword evidence="8" id="KW-0239">DNA-directed DNA polymerase</keyword>
<evidence type="ECO:0000256" key="2">
    <source>
        <dbReference type="ARBA" id="ARBA00010752"/>
    </source>
</evidence>
<name>A0A1M6JFW9_9FIRM</name>
<dbReference type="SMART" id="SM00480">
    <property type="entry name" value="POL3Bc"/>
    <property type="match status" value="1"/>
</dbReference>
<feature type="domain" description="DNA polymerase III beta sliding clamp central" evidence="14">
    <location>
        <begin position="134"/>
        <end position="244"/>
    </location>
</feature>
<dbReference type="GO" id="GO:0009360">
    <property type="term" value="C:DNA polymerase III complex"/>
    <property type="evidence" value="ECO:0007669"/>
    <property type="project" value="InterPro"/>
</dbReference>
<keyword evidence="4" id="KW-0963">Cytoplasm</keyword>
<dbReference type="InterPro" id="IPR022634">
    <property type="entry name" value="DNA_polIII_beta_N"/>
</dbReference>
<evidence type="ECO:0000256" key="10">
    <source>
        <dbReference type="ARBA" id="ARBA00030988"/>
    </source>
</evidence>
<sequence length="378" mass="40400">MPDVICVDRACLSGAVQLARKAVSVRSPLPVLSCVRLASGGETLTVAATDLDREIEVAVPCRGGDFEAVLPAKELAELLRLLPDGEIEFEKDGNGAVVRYAGNSAQISGFPADQFPQRPENARLAGFSTGAGDLKDALKRVVFAASDDPTRPAFSAVCVDLEGPGVRFTATDTYRLVTLPLEVRRFGEERKGVLLPKGAVNDLIGVLGALEGDGEAEVFFDQSGAEVRAGSVRVWFRLVAGVFPPDTARFFDVPHSFAAEVPDRRGFESALRRAGVFAECDKTKAPTVHLHFSGNTLTVSGGSDRGGVFEKIPAVVGEGGELRDSFNIKYLLDILEALKSESVLFKFCRDTGTNPYALIAPSGQGEDSYRAIVLPVRK</sequence>
<evidence type="ECO:0000256" key="9">
    <source>
        <dbReference type="ARBA" id="ARBA00023125"/>
    </source>
</evidence>